<dbReference type="AlphaFoldDB" id="A0A8J5VUF3"/>
<reference evidence="1" key="1">
    <citation type="journal article" date="2021" name="bioRxiv">
        <title>Whole Genome Assembly and Annotation of Northern Wild Rice, Zizania palustris L., Supports a Whole Genome Duplication in the Zizania Genus.</title>
        <authorList>
            <person name="Haas M."/>
            <person name="Kono T."/>
            <person name="Macchietto M."/>
            <person name="Millas R."/>
            <person name="McGilp L."/>
            <person name="Shao M."/>
            <person name="Duquette J."/>
            <person name="Hirsch C.N."/>
            <person name="Kimball J."/>
        </authorList>
    </citation>
    <scope>NUCLEOTIDE SEQUENCE</scope>
    <source>
        <tissue evidence="1">Fresh leaf tissue</tissue>
    </source>
</reference>
<keyword evidence="2" id="KW-1185">Reference proteome</keyword>
<sequence length="96" mass="10492">MLLIDPTVQMVLSKTKVCLVNFSKGGQRSQASRALAELEATASTAAAACCSMKWGSMVGVALFFFVILSETWGYWRKEVSVIGDEQEAVRKEIESV</sequence>
<dbReference type="EMBL" id="JAAALK010000287">
    <property type="protein sequence ID" value="KAG8060348.1"/>
    <property type="molecule type" value="Genomic_DNA"/>
</dbReference>
<dbReference type="Proteomes" id="UP000729402">
    <property type="component" value="Unassembled WGS sequence"/>
</dbReference>
<gene>
    <name evidence="1" type="ORF">GUJ93_ZPchr0002g25273</name>
</gene>
<organism evidence="1 2">
    <name type="scientific">Zizania palustris</name>
    <name type="common">Northern wild rice</name>
    <dbReference type="NCBI Taxonomy" id="103762"/>
    <lineage>
        <taxon>Eukaryota</taxon>
        <taxon>Viridiplantae</taxon>
        <taxon>Streptophyta</taxon>
        <taxon>Embryophyta</taxon>
        <taxon>Tracheophyta</taxon>
        <taxon>Spermatophyta</taxon>
        <taxon>Magnoliopsida</taxon>
        <taxon>Liliopsida</taxon>
        <taxon>Poales</taxon>
        <taxon>Poaceae</taxon>
        <taxon>BOP clade</taxon>
        <taxon>Oryzoideae</taxon>
        <taxon>Oryzeae</taxon>
        <taxon>Zizaniinae</taxon>
        <taxon>Zizania</taxon>
    </lineage>
</organism>
<reference evidence="1" key="2">
    <citation type="submission" date="2021-02" db="EMBL/GenBank/DDBJ databases">
        <authorList>
            <person name="Kimball J.A."/>
            <person name="Haas M.W."/>
            <person name="Macchietto M."/>
            <person name="Kono T."/>
            <person name="Duquette J."/>
            <person name="Shao M."/>
        </authorList>
    </citation>
    <scope>NUCLEOTIDE SEQUENCE</scope>
    <source>
        <tissue evidence="1">Fresh leaf tissue</tissue>
    </source>
</reference>
<comment type="caution">
    <text evidence="1">The sequence shown here is derived from an EMBL/GenBank/DDBJ whole genome shotgun (WGS) entry which is preliminary data.</text>
</comment>
<accession>A0A8J5VUF3</accession>
<proteinExistence type="predicted"/>
<evidence type="ECO:0000313" key="1">
    <source>
        <dbReference type="EMBL" id="KAG8060348.1"/>
    </source>
</evidence>
<name>A0A8J5VUF3_ZIZPA</name>
<evidence type="ECO:0000313" key="2">
    <source>
        <dbReference type="Proteomes" id="UP000729402"/>
    </source>
</evidence>
<protein>
    <submittedName>
        <fullName evidence="1">Uncharacterized protein</fullName>
    </submittedName>
</protein>